<proteinExistence type="predicted"/>
<dbReference type="AlphaFoldDB" id="A0A8H4X5K7"/>
<dbReference type="Pfam" id="PF20150">
    <property type="entry name" value="2EXR"/>
    <property type="match status" value="1"/>
</dbReference>
<dbReference type="EMBL" id="JABEXW010000528">
    <property type="protein sequence ID" value="KAF4962748.1"/>
    <property type="molecule type" value="Genomic_DNA"/>
</dbReference>
<evidence type="ECO:0000313" key="2">
    <source>
        <dbReference type="EMBL" id="KAF4962748.1"/>
    </source>
</evidence>
<protein>
    <recommendedName>
        <fullName evidence="1">2EXR domain-containing protein</fullName>
    </recommendedName>
</protein>
<name>A0A8H4X5K7_9HYPO</name>
<dbReference type="Proteomes" id="UP000622797">
    <property type="component" value="Unassembled WGS sequence"/>
</dbReference>
<organism evidence="2 3">
    <name type="scientific">Fusarium sarcochroum</name>
    <dbReference type="NCBI Taxonomy" id="1208366"/>
    <lineage>
        <taxon>Eukaryota</taxon>
        <taxon>Fungi</taxon>
        <taxon>Dikarya</taxon>
        <taxon>Ascomycota</taxon>
        <taxon>Pezizomycotina</taxon>
        <taxon>Sordariomycetes</taxon>
        <taxon>Hypocreomycetidae</taxon>
        <taxon>Hypocreales</taxon>
        <taxon>Nectriaceae</taxon>
        <taxon>Fusarium</taxon>
        <taxon>Fusarium lateritium species complex</taxon>
    </lineage>
</organism>
<keyword evidence="3" id="KW-1185">Reference proteome</keyword>
<comment type="caution">
    <text evidence="2">The sequence shown here is derived from an EMBL/GenBank/DDBJ whole genome shotgun (WGS) entry which is preliminary data.</text>
</comment>
<reference evidence="2" key="2">
    <citation type="submission" date="2020-05" db="EMBL/GenBank/DDBJ databases">
        <authorList>
            <person name="Kim H.-S."/>
            <person name="Proctor R.H."/>
            <person name="Brown D.W."/>
        </authorList>
    </citation>
    <scope>NUCLEOTIDE SEQUENCE</scope>
    <source>
        <strain evidence="2">NRRL 20472</strain>
    </source>
</reference>
<dbReference type="OrthoDB" id="2142759at2759"/>
<sequence length="262" mass="30815">MSEPKLFNKLPLELKQRVWEFTWPNPKIWTIHDRSRVHQIGGNIFGHSLDHDLVTWLRPQAMVPNRLRRVDVDLVGESYHDKLGPVALRVCRQSRQHTLRSFVPIKDASMTPVGNWINIRSDSLWLEPHWAVFKKLPTGYKTPYRYGSYQHAETWHMVNLLKAYGDQITKFRSAIIKHEAWKKYAVAFQLLFLIGVTRVQIVMEEDSTDSSDELLQHVRYMTGHGSRVVTFEILRFDLTLIAEEKVSGFMLKEWSDTYKPWI</sequence>
<evidence type="ECO:0000313" key="3">
    <source>
        <dbReference type="Proteomes" id="UP000622797"/>
    </source>
</evidence>
<dbReference type="PANTHER" id="PTHR35910:SF1">
    <property type="entry name" value="2EXR DOMAIN-CONTAINING PROTEIN"/>
    <property type="match status" value="1"/>
</dbReference>
<feature type="domain" description="2EXR" evidence="1">
    <location>
        <begin position="6"/>
        <end position="123"/>
    </location>
</feature>
<accession>A0A8H4X5K7</accession>
<evidence type="ECO:0000259" key="1">
    <source>
        <dbReference type="Pfam" id="PF20150"/>
    </source>
</evidence>
<gene>
    <name evidence="2" type="ORF">FSARC_9196</name>
</gene>
<reference evidence="2" key="1">
    <citation type="journal article" date="2020" name="BMC Genomics">
        <title>Correction to: Identification and distribution of gene clusters required for synthesis of sphingolipid metabolism inhibitors in diverse species of the filamentous fungus Fusarium.</title>
        <authorList>
            <person name="Kim H.S."/>
            <person name="Lohmar J.M."/>
            <person name="Busman M."/>
            <person name="Brown D.W."/>
            <person name="Naumann T.A."/>
            <person name="Divon H.H."/>
            <person name="Lysoe E."/>
            <person name="Uhlig S."/>
            <person name="Proctor R.H."/>
        </authorList>
    </citation>
    <scope>NUCLEOTIDE SEQUENCE</scope>
    <source>
        <strain evidence="2">NRRL 20472</strain>
    </source>
</reference>
<dbReference type="PANTHER" id="PTHR35910">
    <property type="entry name" value="2EXR DOMAIN-CONTAINING PROTEIN"/>
    <property type="match status" value="1"/>
</dbReference>
<dbReference type="InterPro" id="IPR045518">
    <property type="entry name" value="2EXR"/>
</dbReference>